<dbReference type="SUPFAM" id="SSF53244">
    <property type="entry name" value="MurD-like peptide ligases, peptide-binding domain"/>
    <property type="match status" value="1"/>
</dbReference>
<dbReference type="PANTHER" id="PTHR43024">
    <property type="entry name" value="UDP-N-ACETYLMURAMOYL-TRIPEPTIDE--D-ALANYL-D-ALANINE LIGASE"/>
    <property type="match status" value="1"/>
</dbReference>
<dbReference type="NCBIfam" id="TIGR00447">
    <property type="entry name" value="pth"/>
    <property type="match status" value="1"/>
</dbReference>
<dbReference type="InterPro" id="IPR036565">
    <property type="entry name" value="Mur-like_cat_sf"/>
</dbReference>
<dbReference type="GO" id="GO:0004045">
    <property type="term" value="F:peptidyl-tRNA hydrolase activity"/>
    <property type="evidence" value="ECO:0007669"/>
    <property type="project" value="InterPro"/>
</dbReference>
<dbReference type="InterPro" id="IPR051046">
    <property type="entry name" value="MurCDEF_CellWall_CoF430Synth"/>
</dbReference>
<dbReference type="STRING" id="195064.SAMN05421721_10569"/>
<protein>
    <submittedName>
        <fullName evidence="7">Aminoacyl-tRNA hydrolase</fullName>
    </submittedName>
</protein>
<dbReference type="AlphaFoldDB" id="A0A1I4QRH8"/>
<evidence type="ECO:0000256" key="4">
    <source>
        <dbReference type="SAM" id="MobiDB-lite"/>
    </source>
</evidence>
<dbReference type="SUPFAM" id="SSF53178">
    <property type="entry name" value="Peptidyl-tRNA hydrolase-like"/>
    <property type="match status" value="1"/>
</dbReference>
<gene>
    <name evidence="7" type="ORF">SAMN05421721_10569</name>
</gene>
<dbReference type="Gene3D" id="3.40.50.1470">
    <property type="entry name" value="Peptidyl-tRNA hydrolase"/>
    <property type="match status" value="1"/>
</dbReference>
<dbReference type="GO" id="GO:0016881">
    <property type="term" value="F:acid-amino acid ligase activity"/>
    <property type="evidence" value="ECO:0007669"/>
    <property type="project" value="InterPro"/>
</dbReference>
<dbReference type="Proteomes" id="UP000199556">
    <property type="component" value="Unassembled WGS sequence"/>
</dbReference>
<dbReference type="InterPro" id="IPR004101">
    <property type="entry name" value="Mur_ligase_C"/>
</dbReference>
<reference evidence="7 8" key="1">
    <citation type="submission" date="2016-10" db="EMBL/GenBank/DDBJ databases">
        <authorList>
            <person name="de Groot N.N."/>
        </authorList>
    </citation>
    <scope>NUCLEOTIDE SEQUENCE [LARGE SCALE GENOMIC DNA]</scope>
    <source>
        <strain evidence="7 8">DSM 4180</strain>
    </source>
</reference>
<dbReference type="Pfam" id="PF02875">
    <property type="entry name" value="Mur_ligase_C"/>
    <property type="match status" value="1"/>
</dbReference>
<feature type="region of interest" description="Disordered" evidence="4">
    <location>
        <begin position="415"/>
        <end position="441"/>
    </location>
</feature>
<name>A0A1I4QRH8_ECTMO</name>
<dbReference type="Gene3D" id="3.40.1190.10">
    <property type="entry name" value="Mur-like, catalytic domain"/>
    <property type="match status" value="1"/>
</dbReference>
<dbReference type="InterPro" id="IPR013221">
    <property type="entry name" value="Mur_ligase_cen"/>
</dbReference>
<feature type="domain" description="Mur ligase central" evidence="6">
    <location>
        <begin position="42"/>
        <end position="228"/>
    </location>
</feature>
<evidence type="ECO:0000259" key="5">
    <source>
        <dbReference type="Pfam" id="PF02875"/>
    </source>
</evidence>
<keyword evidence="1" id="KW-0436">Ligase</keyword>
<dbReference type="EMBL" id="FOUO01000005">
    <property type="protein sequence ID" value="SFM42310.1"/>
    <property type="molecule type" value="Genomic_DNA"/>
</dbReference>
<keyword evidence="8" id="KW-1185">Reference proteome</keyword>
<evidence type="ECO:0000313" key="8">
    <source>
        <dbReference type="Proteomes" id="UP000199556"/>
    </source>
</evidence>
<sequence>MDLKTRLHQALAWRRQLWHERTRVLRARLRRPQLWRTSFVGITGSVGKTTAKDLAVAVLQQRGPTRGNALGLNYLGDMAGMLLALPRDTRFAVLEVATSGPGTIDARVRLLRPRIAAMTVIGRDHIKRFGGSQEAIAEEKAKLIQALPADGVAVLNRDDPLIRALGGRTPVQKLWFGTAEDAHLRLLCARSDYPEPLILQLAYEGREYTCRTALHGTHLAVPVLTALGIGLAAGLSLGEAMAGLAGAHPAPGRMQVVPTPEGITFLRDDYKAPHWTLPPTLAFLQGARARRKVAVVGTLSDSSLSASKLYPKVARRMREVADRVVFVGPHALRALKARTHADDRQLVGFTDLLDAHHYLRAELREGDLVLLKGTNRMDHLVRLILARHQPITCWVQDCGRNTFCDRCPLRQRTDSRATPMDRVSGGMDPAGLEPDGEGAGGAPTSPAWLLVGLGNPGAEHDGTPHNLGADVLQRLADGTPVEWHPVPEGRIARTRIARREVILFRPGSAVNRSGAMVEALRRRLGVDGRRVMVIHDDMDLPLAEVRLKPSGSDGGHKGLRSLFAALGNDGFMPRIRVGARRPDQGDGDAREQVLRPFSTGDRAGVEAALERAAALVQRTLHEAPD</sequence>
<accession>A0A1I4QRH8</accession>
<keyword evidence="2" id="KW-0547">Nucleotide-binding</keyword>
<evidence type="ECO:0000256" key="1">
    <source>
        <dbReference type="ARBA" id="ARBA00022598"/>
    </source>
</evidence>
<evidence type="ECO:0000313" key="7">
    <source>
        <dbReference type="EMBL" id="SFM42310.1"/>
    </source>
</evidence>
<dbReference type="RefSeq" id="WP_090484254.1">
    <property type="nucleotide sequence ID" value="NZ_FOUO01000005.1"/>
</dbReference>
<evidence type="ECO:0000256" key="2">
    <source>
        <dbReference type="ARBA" id="ARBA00022741"/>
    </source>
</evidence>
<dbReference type="InterPro" id="IPR036615">
    <property type="entry name" value="Mur_ligase_C_dom_sf"/>
</dbReference>
<dbReference type="InterPro" id="IPR036416">
    <property type="entry name" value="Pept_tRNA_hydro_sf"/>
</dbReference>
<dbReference type="GO" id="GO:0005524">
    <property type="term" value="F:ATP binding"/>
    <property type="evidence" value="ECO:0007669"/>
    <property type="project" value="UniProtKB-KW"/>
</dbReference>
<dbReference type="Pfam" id="PF08245">
    <property type="entry name" value="Mur_ligase_M"/>
    <property type="match status" value="1"/>
</dbReference>
<evidence type="ECO:0000256" key="3">
    <source>
        <dbReference type="ARBA" id="ARBA00022840"/>
    </source>
</evidence>
<evidence type="ECO:0000259" key="6">
    <source>
        <dbReference type="Pfam" id="PF08245"/>
    </source>
</evidence>
<dbReference type="Gene3D" id="3.90.190.20">
    <property type="entry name" value="Mur ligase, C-terminal domain"/>
    <property type="match status" value="1"/>
</dbReference>
<dbReference type="SUPFAM" id="SSF53623">
    <property type="entry name" value="MurD-like peptide ligases, catalytic domain"/>
    <property type="match status" value="1"/>
</dbReference>
<feature type="domain" description="Mur ligase C-terminal" evidence="5">
    <location>
        <begin position="252"/>
        <end position="374"/>
    </location>
</feature>
<dbReference type="InterPro" id="IPR001328">
    <property type="entry name" value="Pept_tRNA_hydro"/>
</dbReference>
<proteinExistence type="predicted"/>
<dbReference type="Pfam" id="PF01195">
    <property type="entry name" value="Pept_tRNA_hydro"/>
    <property type="match status" value="1"/>
</dbReference>
<keyword evidence="3" id="KW-0067">ATP-binding</keyword>
<organism evidence="7 8">
    <name type="scientific">Ectothiorhodospira mobilis</name>
    <dbReference type="NCBI Taxonomy" id="195064"/>
    <lineage>
        <taxon>Bacteria</taxon>
        <taxon>Pseudomonadati</taxon>
        <taxon>Pseudomonadota</taxon>
        <taxon>Gammaproteobacteria</taxon>
        <taxon>Chromatiales</taxon>
        <taxon>Ectothiorhodospiraceae</taxon>
        <taxon>Ectothiorhodospira</taxon>
    </lineage>
</organism>
<dbReference type="PANTHER" id="PTHR43024:SF1">
    <property type="entry name" value="UDP-N-ACETYLMURAMOYL-TRIPEPTIDE--D-ALANYL-D-ALANINE LIGASE"/>
    <property type="match status" value="1"/>
</dbReference>
<keyword evidence="7" id="KW-0378">Hydrolase</keyword>